<keyword evidence="4" id="KW-0808">Transferase</keyword>
<keyword evidence="5" id="KW-0418">Kinase</keyword>
<accession>A0ABU6P477</accession>
<sequence length="67" mass="7619">MNNLLDNAVIYTPCLGKIFIQCYKDGNNVVFMVKDTGEGFSSEDFPRVFEPLLVDKYREIAQPEEVG</sequence>
<dbReference type="InterPro" id="IPR003594">
    <property type="entry name" value="HATPase_dom"/>
</dbReference>
<dbReference type="EMBL" id="JARTFS010000016">
    <property type="protein sequence ID" value="MED4403329.1"/>
    <property type="molecule type" value="Genomic_DNA"/>
</dbReference>
<dbReference type="Pfam" id="PF02518">
    <property type="entry name" value="HATPase_c"/>
    <property type="match status" value="1"/>
</dbReference>
<organism evidence="8 9">
    <name type="scientific">Metabacillus fastidiosus</name>
    <dbReference type="NCBI Taxonomy" id="1458"/>
    <lineage>
        <taxon>Bacteria</taxon>
        <taxon>Bacillati</taxon>
        <taxon>Bacillota</taxon>
        <taxon>Bacilli</taxon>
        <taxon>Bacillales</taxon>
        <taxon>Bacillaceae</taxon>
        <taxon>Metabacillus</taxon>
    </lineage>
</organism>
<keyword evidence="9" id="KW-1185">Reference proteome</keyword>
<name>A0ABU6P477_9BACI</name>
<evidence type="ECO:0000256" key="1">
    <source>
        <dbReference type="ARBA" id="ARBA00000085"/>
    </source>
</evidence>
<reference evidence="8 9" key="1">
    <citation type="submission" date="2023-03" db="EMBL/GenBank/DDBJ databases">
        <title>Bacillus Genome Sequencing.</title>
        <authorList>
            <person name="Dunlap C."/>
        </authorList>
    </citation>
    <scope>NUCLEOTIDE SEQUENCE [LARGE SCALE GENOMIC DNA]</scope>
    <source>
        <strain evidence="8 9">NRS-1717</strain>
    </source>
</reference>
<dbReference type="PANTHER" id="PTHR45453">
    <property type="entry name" value="PHOSPHATE REGULON SENSOR PROTEIN PHOR"/>
    <property type="match status" value="1"/>
</dbReference>
<evidence type="ECO:0000313" key="8">
    <source>
        <dbReference type="EMBL" id="MED4403329.1"/>
    </source>
</evidence>
<comment type="catalytic activity">
    <reaction evidence="1">
        <text>ATP + protein L-histidine = ADP + protein N-phospho-L-histidine.</text>
        <dbReference type="EC" id="2.7.13.3"/>
    </reaction>
</comment>
<dbReference type="EC" id="2.7.13.3" evidence="2"/>
<dbReference type="PANTHER" id="PTHR45453:SF1">
    <property type="entry name" value="PHOSPHATE REGULON SENSOR PROTEIN PHOR"/>
    <property type="match status" value="1"/>
</dbReference>
<dbReference type="SUPFAM" id="SSF55874">
    <property type="entry name" value="ATPase domain of HSP90 chaperone/DNA topoisomerase II/histidine kinase"/>
    <property type="match status" value="1"/>
</dbReference>
<keyword evidence="3" id="KW-0597">Phosphoprotein</keyword>
<dbReference type="RefSeq" id="WP_066226599.1">
    <property type="nucleotide sequence ID" value="NZ_JARTFQ010000001.1"/>
</dbReference>
<evidence type="ECO:0000256" key="4">
    <source>
        <dbReference type="ARBA" id="ARBA00022679"/>
    </source>
</evidence>
<proteinExistence type="predicted"/>
<evidence type="ECO:0000256" key="5">
    <source>
        <dbReference type="ARBA" id="ARBA00022777"/>
    </source>
</evidence>
<keyword evidence="8" id="KW-0067">ATP-binding</keyword>
<protein>
    <recommendedName>
        <fullName evidence="2">histidine kinase</fullName>
        <ecNumber evidence="2">2.7.13.3</ecNumber>
    </recommendedName>
</protein>
<evidence type="ECO:0000256" key="6">
    <source>
        <dbReference type="ARBA" id="ARBA00023012"/>
    </source>
</evidence>
<keyword evidence="8" id="KW-0547">Nucleotide-binding</keyword>
<evidence type="ECO:0000259" key="7">
    <source>
        <dbReference type="Pfam" id="PF02518"/>
    </source>
</evidence>
<dbReference type="Proteomes" id="UP001342826">
    <property type="component" value="Unassembled WGS sequence"/>
</dbReference>
<dbReference type="GO" id="GO:0005524">
    <property type="term" value="F:ATP binding"/>
    <property type="evidence" value="ECO:0007669"/>
    <property type="project" value="UniProtKB-KW"/>
</dbReference>
<comment type="caution">
    <text evidence="8">The sequence shown here is derived from an EMBL/GenBank/DDBJ whole genome shotgun (WGS) entry which is preliminary data.</text>
</comment>
<feature type="domain" description="Histidine kinase/HSP90-like ATPase" evidence="7">
    <location>
        <begin position="2"/>
        <end position="54"/>
    </location>
</feature>
<gene>
    <name evidence="8" type="ORF">P9271_18650</name>
</gene>
<evidence type="ECO:0000256" key="3">
    <source>
        <dbReference type="ARBA" id="ARBA00022553"/>
    </source>
</evidence>
<dbReference type="InterPro" id="IPR036890">
    <property type="entry name" value="HATPase_C_sf"/>
</dbReference>
<dbReference type="InterPro" id="IPR050351">
    <property type="entry name" value="BphY/WalK/GraS-like"/>
</dbReference>
<keyword evidence="6" id="KW-0902">Two-component regulatory system</keyword>
<dbReference type="Gene3D" id="3.30.565.10">
    <property type="entry name" value="Histidine kinase-like ATPase, C-terminal domain"/>
    <property type="match status" value="1"/>
</dbReference>
<evidence type="ECO:0000256" key="2">
    <source>
        <dbReference type="ARBA" id="ARBA00012438"/>
    </source>
</evidence>
<evidence type="ECO:0000313" key="9">
    <source>
        <dbReference type="Proteomes" id="UP001342826"/>
    </source>
</evidence>